<dbReference type="InterPro" id="IPR021250">
    <property type="entry name" value="DUF2789"/>
</dbReference>
<keyword evidence="2" id="KW-1185">Reference proteome</keyword>
<dbReference type="RefSeq" id="WP_180307293.1">
    <property type="nucleotide sequence ID" value="NZ_CP058952.1"/>
</dbReference>
<name>A0A7D5ZCT1_9NEIS</name>
<dbReference type="EMBL" id="CP058952">
    <property type="protein sequence ID" value="QLI80148.1"/>
    <property type="molecule type" value="Genomic_DNA"/>
</dbReference>
<dbReference type="Proteomes" id="UP000510822">
    <property type="component" value="Chromosome"/>
</dbReference>
<dbReference type="AlphaFoldDB" id="A0A7D5ZCT1"/>
<dbReference type="Pfam" id="PF10982">
    <property type="entry name" value="DUF2789"/>
    <property type="match status" value="1"/>
</dbReference>
<gene>
    <name evidence="1" type="ORF">HZU75_00570</name>
</gene>
<proteinExistence type="predicted"/>
<dbReference type="InterPro" id="IPR038086">
    <property type="entry name" value="DUF2789_sf"/>
</dbReference>
<evidence type="ECO:0000313" key="2">
    <source>
        <dbReference type="Proteomes" id="UP000510822"/>
    </source>
</evidence>
<dbReference type="Gene3D" id="1.10.10.1130">
    <property type="entry name" value="Uncharacterised protein PF10982, DUF2789"/>
    <property type="match status" value="1"/>
</dbReference>
<dbReference type="KEGG" id="cfon:HZU75_00570"/>
<organism evidence="1 2">
    <name type="scientific">Chitinibacter fontanus</name>
    <dbReference type="NCBI Taxonomy" id="1737446"/>
    <lineage>
        <taxon>Bacteria</taxon>
        <taxon>Pseudomonadati</taxon>
        <taxon>Pseudomonadota</taxon>
        <taxon>Betaproteobacteria</taxon>
        <taxon>Neisseriales</taxon>
        <taxon>Chitinibacteraceae</taxon>
        <taxon>Chitinibacter</taxon>
    </lineage>
</organism>
<evidence type="ECO:0000313" key="1">
    <source>
        <dbReference type="EMBL" id="QLI80148.1"/>
    </source>
</evidence>
<protein>
    <submittedName>
        <fullName evidence="1">DUF2789 domain-containing protein</fullName>
    </submittedName>
</protein>
<sequence length="80" mass="9402">MQAPFHPMSQLFSQLGLDNRPQAITRFVDEHPLPQEISIVAAPFFSYSQCEFLREGREEDSDWCELIDQLEVMLHWKALH</sequence>
<accession>A0A7D5ZCT1</accession>
<reference evidence="1 2" key="1">
    <citation type="journal article" date="2016" name="Int. J. Syst. Evol. Microbiol.">
        <title>Chitinibacter fontanus sp. nov., isolated from a spring.</title>
        <authorList>
            <person name="Sheu S.Y."/>
            <person name="Li Y.S."/>
            <person name="Young C.C."/>
            <person name="Chen W.M."/>
        </authorList>
    </citation>
    <scope>NUCLEOTIDE SEQUENCE [LARGE SCALE GENOMIC DNA]</scope>
    <source>
        <strain evidence="1 2">STM-7</strain>
    </source>
</reference>